<comment type="caution">
    <text evidence="1">The sequence shown here is derived from an EMBL/GenBank/DDBJ whole genome shotgun (WGS) entry which is preliminary data.</text>
</comment>
<proteinExistence type="predicted"/>
<sequence>MQIKNKSAWRKNYAVANRGRVISCYKDLSGGKLLSGSVVEAIRYEMLNQRTFIGPFTCRKVAKLFNKKPGRNYRFVIYHG</sequence>
<reference evidence="1 2" key="1">
    <citation type="submission" date="2021-08" db="EMBL/GenBank/DDBJ databases">
        <title>The genome sequence of Chitinophaga sp. B61.</title>
        <authorList>
            <person name="Zhang X."/>
        </authorList>
    </citation>
    <scope>NUCLEOTIDE SEQUENCE [LARGE SCALE GENOMIC DNA]</scope>
    <source>
        <strain evidence="1 2">B61</strain>
    </source>
</reference>
<organism evidence="1 2">
    <name type="scientific">Chitinophaga rhizophila</name>
    <dbReference type="NCBI Taxonomy" id="2866212"/>
    <lineage>
        <taxon>Bacteria</taxon>
        <taxon>Pseudomonadati</taxon>
        <taxon>Bacteroidota</taxon>
        <taxon>Chitinophagia</taxon>
        <taxon>Chitinophagales</taxon>
        <taxon>Chitinophagaceae</taxon>
        <taxon>Chitinophaga</taxon>
    </lineage>
</organism>
<protein>
    <recommendedName>
        <fullName evidence="3">NUMOD1 domain-containing protein</fullName>
    </recommendedName>
</protein>
<accession>A0ABS7GAZ0</accession>
<name>A0ABS7GAZ0_9BACT</name>
<evidence type="ECO:0000313" key="2">
    <source>
        <dbReference type="Proteomes" id="UP000812961"/>
    </source>
</evidence>
<evidence type="ECO:0000313" key="1">
    <source>
        <dbReference type="EMBL" id="MBW8684837.1"/>
    </source>
</evidence>
<evidence type="ECO:0008006" key="3">
    <source>
        <dbReference type="Google" id="ProtNLM"/>
    </source>
</evidence>
<dbReference type="Proteomes" id="UP000812961">
    <property type="component" value="Unassembled WGS sequence"/>
</dbReference>
<keyword evidence="2" id="KW-1185">Reference proteome</keyword>
<dbReference type="EMBL" id="JAICCF010000002">
    <property type="protein sequence ID" value="MBW8684837.1"/>
    <property type="molecule type" value="Genomic_DNA"/>
</dbReference>
<gene>
    <name evidence="1" type="ORF">K1Y79_10895</name>
</gene>